<dbReference type="EMBL" id="KQ241945">
    <property type="protein sequence ID" value="KNC82248.1"/>
    <property type="molecule type" value="Genomic_DNA"/>
</dbReference>
<accession>A0A0L0G228</accession>
<dbReference type="GeneID" id="25905959"/>
<sequence>MFSLFRTKTSYDMASEAAVNASGSSKHSKLPVRPWPFLASASKNALPRKSCPAVLLANPNFADQSGRRVFSSGANANGAQIAAMSQAKASNNLPGDYALYRNNSESDSEQSNCSVETSPAHSPTVSMMFMQGTDPTNEIRRQESNTLAEYGLDITVGSGKY</sequence>
<protein>
    <submittedName>
        <fullName evidence="1">Uncharacterized protein</fullName>
    </submittedName>
</protein>
<gene>
    <name evidence="1" type="ORF">SARC_05455</name>
</gene>
<evidence type="ECO:0000313" key="2">
    <source>
        <dbReference type="Proteomes" id="UP000054560"/>
    </source>
</evidence>
<organism evidence="1 2">
    <name type="scientific">Sphaeroforma arctica JP610</name>
    <dbReference type="NCBI Taxonomy" id="667725"/>
    <lineage>
        <taxon>Eukaryota</taxon>
        <taxon>Ichthyosporea</taxon>
        <taxon>Ichthyophonida</taxon>
        <taxon>Sphaeroforma</taxon>
    </lineage>
</organism>
<proteinExistence type="predicted"/>
<dbReference type="AlphaFoldDB" id="A0A0L0G228"/>
<reference evidence="1 2" key="1">
    <citation type="submission" date="2011-02" db="EMBL/GenBank/DDBJ databases">
        <title>The Genome Sequence of Sphaeroforma arctica JP610.</title>
        <authorList>
            <consortium name="The Broad Institute Genome Sequencing Platform"/>
            <person name="Russ C."/>
            <person name="Cuomo C."/>
            <person name="Young S.K."/>
            <person name="Zeng Q."/>
            <person name="Gargeya S."/>
            <person name="Alvarado L."/>
            <person name="Berlin A."/>
            <person name="Chapman S.B."/>
            <person name="Chen Z."/>
            <person name="Freedman E."/>
            <person name="Gellesch M."/>
            <person name="Goldberg J."/>
            <person name="Griggs A."/>
            <person name="Gujja S."/>
            <person name="Heilman E."/>
            <person name="Heiman D."/>
            <person name="Howarth C."/>
            <person name="Mehta T."/>
            <person name="Neiman D."/>
            <person name="Pearson M."/>
            <person name="Roberts A."/>
            <person name="Saif S."/>
            <person name="Shea T."/>
            <person name="Shenoy N."/>
            <person name="Sisk P."/>
            <person name="Stolte C."/>
            <person name="Sykes S."/>
            <person name="White J."/>
            <person name="Yandava C."/>
            <person name="Burger G."/>
            <person name="Gray M.W."/>
            <person name="Holland P.W.H."/>
            <person name="King N."/>
            <person name="Lang F.B.F."/>
            <person name="Roger A.J."/>
            <person name="Ruiz-Trillo I."/>
            <person name="Haas B."/>
            <person name="Nusbaum C."/>
            <person name="Birren B."/>
        </authorList>
    </citation>
    <scope>NUCLEOTIDE SEQUENCE [LARGE SCALE GENOMIC DNA]</scope>
    <source>
        <strain evidence="1 2">JP610</strain>
    </source>
</reference>
<keyword evidence="2" id="KW-1185">Reference proteome</keyword>
<dbReference type="Proteomes" id="UP000054560">
    <property type="component" value="Unassembled WGS sequence"/>
</dbReference>
<evidence type="ECO:0000313" key="1">
    <source>
        <dbReference type="EMBL" id="KNC82248.1"/>
    </source>
</evidence>
<dbReference type="RefSeq" id="XP_014156150.1">
    <property type="nucleotide sequence ID" value="XM_014300675.1"/>
</dbReference>
<name>A0A0L0G228_9EUKA</name>